<evidence type="ECO:0000313" key="3">
    <source>
        <dbReference type="Proteomes" id="UP000239899"/>
    </source>
</evidence>
<dbReference type="AlphaFoldDB" id="A0A2P6TIC9"/>
<name>A0A2P6TIC9_CHLSO</name>
<dbReference type="STRING" id="3076.A0A2P6TIC9"/>
<dbReference type="InterPro" id="IPR036869">
    <property type="entry name" value="J_dom_sf"/>
</dbReference>
<gene>
    <name evidence="2" type="ORF">C2E21_7427</name>
</gene>
<dbReference type="Pfam" id="PF00226">
    <property type="entry name" value="DnaJ"/>
    <property type="match status" value="1"/>
</dbReference>
<sequence length="400" mass="42390">MPPRPPPEAYRKAALVFAAGCLVIAATTWDVHRNIQLNDRPVTPQQQAALEEWLAQRRQPGGGDKLRGATVLAAAGRRQAQQADPYAVLKVARGSSRRAIRAAYIEQIKLLHPDVSASGEDTTLEAAALNAAYEALMAGFDSLSRDDSEEEEYDPLEVFDLPEAEPDQLFVDPFAVYGVAPMQWEALQEAGRAAAAAGQDPWMALRQQGVQASEAAFVWLSPRQLEILTDELRRASDAFDASAMEAAAFFVSDSGTMMRFLAPLALLLALSSGTATATRPLTAGRGLLLADECGALAALADIQACCGAKLAAGVVDDACDACGNRPAATQTNCCKDKVALLGTADSTCTTTFLPTDFCKAQPAEQQAACCAQTVADGNYDPTCPQWRPAAAQPVATTPLF</sequence>
<dbReference type="Proteomes" id="UP000239899">
    <property type="component" value="Unassembled WGS sequence"/>
</dbReference>
<dbReference type="SMART" id="SM00271">
    <property type="entry name" value="DnaJ"/>
    <property type="match status" value="1"/>
</dbReference>
<dbReference type="PANTHER" id="PTHR44579:SF4">
    <property type="entry name" value="J DOMAIN-CONTAINING PROTEIN"/>
    <property type="match status" value="1"/>
</dbReference>
<dbReference type="EMBL" id="LHPG02000015">
    <property type="protein sequence ID" value="PRW34054.1"/>
    <property type="molecule type" value="Genomic_DNA"/>
</dbReference>
<keyword evidence="3" id="KW-1185">Reference proteome</keyword>
<dbReference type="InterPro" id="IPR001623">
    <property type="entry name" value="DnaJ_domain"/>
</dbReference>
<dbReference type="SUPFAM" id="SSF46565">
    <property type="entry name" value="Chaperone J-domain"/>
    <property type="match status" value="1"/>
</dbReference>
<organism evidence="2 3">
    <name type="scientific">Chlorella sorokiniana</name>
    <name type="common">Freshwater green alga</name>
    <dbReference type="NCBI Taxonomy" id="3076"/>
    <lineage>
        <taxon>Eukaryota</taxon>
        <taxon>Viridiplantae</taxon>
        <taxon>Chlorophyta</taxon>
        <taxon>core chlorophytes</taxon>
        <taxon>Trebouxiophyceae</taxon>
        <taxon>Chlorellales</taxon>
        <taxon>Chlorellaceae</taxon>
        <taxon>Chlorella clade</taxon>
        <taxon>Chlorella</taxon>
    </lineage>
</organism>
<comment type="caution">
    <text evidence="2">The sequence shown here is derived from an EMBL/GenBank/DDBJ whole genome shotgun (WGS) entry which is preliminary data.</text>
</comment>
<accession>A0A2P6TIC9</accession>
<reference evidence="2 3" key="1">
    <citation type="journal article" date="2018" name="Plant J.">
        <title>Genome sequences of Chlorella sorokiniana UTEX 1602 and Micractinium conductrix SAG 241.80: implications to maltose excretion by a green alga.</title>
        <authorList>
            <person name="Arriola M.B."/>
            <person name="Velmurugan N."/>
            <person name="Zhang Y."/>
            <person name="Plunkett M.H."/>
            <person name="Hondzo H."/>
            <person name="Barney B.M."/>
        </authorList>
    </citation>
    <scope>NUCLEOTIDE SEQUENCE [LARGE SCALE GENOMIC DNA]</scope>
    <source>
        <strain evidence="3">UTEX 1602</strain>
    </source>
</reference>
<protein>
    <submittedName>
        <fullName evidence="2">DNAJ heat shock N-terminal domain-containing</fullName>
    </submittedName>
</protein>
<evidence type="ECO:0000259" key="1">
    <source>
        <dbReference type="PROSITE" id="PS50076"/>
    </source>
</evidence>
<dbReference type="OrthoDB" id="445556at2759"/>
<dbReference type="CDD" id="cd06257">
    <property type="entry name" value="DnaJ"/>
    <property type="match status" value="1"/>
</dbReference>
<proteinExistence type="predicted"/>
<evidence type="ECO:0000313" key="2">
    <source>
        <dbReference type="EMBL" id="PRW34054.1"/>
    </source>
</evidence>
<keyword evidence="2" id="KW-0346">Stress response</keyword>
<dbReference type="Gene3D" id="1.10.287.110">
    <property type="entry name" value="DnaJ domain"/>
    <property type="match status" value="1"/>
</dbReference>
<feature type="domain" description="J" evidence="1">
    <location>
        <begin position="84"/>
        <end position="157"/>
    </location>
</feature>
<dbReference type="PROSITE" id="PS50076">
    <property type="entry name" value="DNAJ_2"/>
    <property type="match status" value="1"/>
</dbReference>
<dbReference type="PANTHER" id="PTHR44579">
    <property type="entry name" value="OS01G0730500 PROTEIN"/>
    <property type="match status" value="1"/>
</dbReference>